<proteinExistence type="predicted"/>
<organism evidence="2 3">
    <name type="scientific">Hibiscus syriacus</name>
    <name type="common">Rose of Sharon</name>
    <dbReference type="NCBI Taxonomy" id="106335"/>
    <lineage>
        <taxon>Eukaryota</taxon>
        <taxon>Viridiplantae</taxon>
        <taxon>Streptophyta</taxon>
        <taxon>Embryophyta</taxon>
        <taxon>Tracheophyta</taxon>
        <taxon>Spermatophyta</taxon>
        <taxon>Magnoliopsida</taxon>
        <taxon>eudicotyledons</taxon>
        <taxon>Gunneridae</taxon>
        <taxon>Pentapetalae</taxon>
        <taxon>rosids</taxon>
        <taxon>malvids</taxon>
        <taxon>Malvales</taxon>
        <taxon>Malvaceae</taxon>
        <taxon>Malvoideae</taxon>
        <taxon>Hibiscus</taxon>
    </lineage>
</organism>
<dbReference type="SUPFAM" id="SSF52058">
    <property type="entry name" value="L domain-like"/>
    <property type="match status" value="1"/>
</dbReference>
<evidence type="ECO:0000313" key="3">
    <source>
        <dbReference type="Proteomes" id="UP000436088"/>
    </source>
</evidence>
<name>A0A6A3BT17_HIBSY</name>
<keyword evidence="3" id="KW-1185">Reference proteome</keyword>
<sequence length="209" mass="24193">MLYLEKKHRILRKMHIYKAFRERLDQFSLNQPVFFHITMMKPPFLLSLMTFFWGSSLLVLSASSLPLPLISLLLLKSSLEDHIFSFRDRDPTPAFSKPGFEHPFWCSWSGVKGNPKTAQVTFLRIFNGYSNDFEGPLSIEFLWLRFLEQLNLEGSYFEDEIAAISGRFTRLMLLDLAGNVLEGTLPCQLGFLTQLERIEIGYNALKAPY</sequence>
<reference evidence="2" key="1">
    <citation type="submission" date="2019-09" db="EMBL/GenBank/DDBJ databases">
        <title>Draft genome information of white flower Hibiscus syriacus.</title>
        <authorList>
            <person name="Kim Y.-M."/>
        </authorList>
    </citation>
    <scope>NUCLEOTIDE SEQUENCE [LARGE SCALE GENOMIC DNA]</scope>
    <source>
        <strain evidence="2">YM2019G1</strain>
    </source>
</reference>
<keyword evidence="1" id="KW-0732">Signal</keyword>
<dbReference type="PANTHER" id="PTHR48060">
    <property type="entry name" value="DNA DAMAGE-REPAIR/TOLERATION PROTEIN DRT100"/>
    <property type="match status" value="1"/>
</dbReference>
<evidence type="ECO:0000313" key="2">
    <source>
        <dbReference type="EMBL" id="KAE8718069.1"/>
    </source>
</evidence>
<dbReference type="Gene3D" id="3.80.10.10">
    <property type="entry name" value="Ribonuclease Inhibitor"/>
    <property type="match status" value="1"/>
</dbReference>
<accession>A0A6A3BT17</accession>
<dbReference type="AlphaFoldDB" id="A0A6A3BT17"/>
<dbReference type="Proteomes" id="UP000436088">
    <property type="component" value="Unassembled WGS sequence"/>
</dbReference>
<gene>
    <name evidence="2" type="ORF">F3Y22_tig00110020pilonHSYRG00533</name>
</gene>
<dbReference type="PANTHER" id="PTHR48060:SF21">
    <property type="entry name" value="L DOMAIN-LIKE PROTEIN"/>
    <property type="match status" value="1"/>
</dbReference>
<dbReference type="InterPro" id="IPR053211">
    <property type="entry name" value="DNA_repair-toleration"/>
</dbReference>
<evidence type="ECO:0008006" key="4">
    <source>
        <dbReference type="Google" id="ProtNLM"/>
    </source>
</evidence>
<protein>
    <recommendedName>
        <fullName evidence="4">Leucine-rich repeat-containing N-terminal plant-type domain-containing protein</fullName>
    </recommendedName>
</protein>
<comment type="caution">
    <text evidence="2">The sequence shown here is derived from an EMBL/GenBank/DDBJ whole genome shotgun (WGS) entry which is preliminary data.</text>
</comment>
<dbReference type="InterPro" id="IPR032675">
    <property type="entry name" value="LRR_dom_sf"/>
</dbReference>
<dbReference type="EMBL" id="VEPZ02000817">
    <property type="protein sequence ID" value="KAE8718069.1"/>
    <property type="molecule type" value="Genomic_DNA"/>
</dbReference>
<evidence type="ECO:0000256" key="1">
    <source>
        <dbReference type="ARBA" id="ARBA00022729"/>
    </source>
</evidence>